<evidence type="ECO:0000313" key="2">
    <source>
        <dbReference type="EMBL" id="CAB4747612.1"/>
    </source>
</evidence>
<evidence type="ECO:0000256" key="1">
    <source>
        <dbReference type="SAM" id="MobiDB-lite"/>
    </source>
</evidence>
<name>A0A6J6TJQ0_9ZZZZ</name>
<accession>A0A6J6TJQ0</accession>
<reference evidence="2" key="1">
    <citation type="submission" date="2020-05" db="EMBL/GenBank/DDBJ databases">
        <authorList>
            <person name="Chiriac C."/>
            <person name="Salcher M."/>
            <person name="Ghai R."/>
            <person name="Kavagutti S V."/>
        </authorList>
    </citation>
    <scope>NUCLEOTIDE SEQUENCE</scope>
</reference>
<gene>
    <name evidence="2" type="ORF">UFOPK2802_00936</name>
</gene>
<feature type="region of interest" description="Disordered" evidence="1">
    <location>
        <begin position="1"/>
        <end position="29"/>
    </location>
</feature>
<proteinExistence type="predicted"/>
<organism evidence="2">
    <name type="scientific">freshwater metagenome</name>
    <dbReference type="NCBI Taxonomy" id="449393"/>
    <lineage>
        <taxon>unclassified sequences</taxon>
        <taxon>metagenomes</taxon>
        <taxon>ecological metagenomes</taxon>
    </lineage>
</organism>
<dbReference type="EMBL" id="CAEZYX010000124">
    <property type="protein sequence ID" value="CAB4747612.1"/>
    <property type="molecule type" value="Genomic_DNA"/>
</dbReference>
<protein>
    <submittedName>
        <fullName evidence="2">Unannotated protein</fullName>
    </submittedName>
</protein>
<sequence length="141" mass="14604">MATAARCSGVVPQQPPISETPYCSTNPANDVANSAGDNGYKAPFGPRIGKPALGMQDIPSSELLLKVRRCSLISAGPVAQFKPIRSIPSGASAFKAALISEPSNMVPVVSTVTCAIKTISRSDLSITERAPFTAALACNRS</sequence>
<dbReference type="AlphaFoldDB" id="A0A6J6TJQ0"/>